<evidence type="ECO:0000256" key="4">
    <source>
        <dbReference type="RuleBase" id="RU361279"/>
    </source>
</evidence>
<comment type="cofactor">
    <cofactor evidence="4">
        <name>Mg(2+)</name>
        <dbReference type="ChEBI" id="CHEBI:18420"/>
    </cofactor>
</comment>
<dbReference type="GO" id="GO:0046872">
    <property type="term" value="F:metal ion binding"/>
    <property type="evidence" value="ECO:0007669"/>
    <property type="project" value="UniProtKB-KW"/>
</dbReference>
<dbReference type="NCBIfam" id="TIGR02727">
    <property type="entry name" value="MTHFS_bact"/>
    <property type="match status" value="1"/>
</dbReference>
<dbReference type="STRING" id="1285242.A6A04_07045"/>
<proteinExistence type="inferred from homology"/>
<keyword evidence="7" id="KW-1185">Reference proteome</keyword>
<dbReference type="GO" id="GO:0005524">
    <property type="term" value="F:ATP binding"/>
    <property type="evidence" value="ECO:0007669"/>
    <property type="project" value="UniProtKB-KW"/>
</dbReference>
<dbReference type="Gene3D" id="3.40.50.10420">
    <property type="entry name" value="NagB/RpiA/CoA transferase-like"/>
    <property type="match status" value="1"/>
</dbReference>
<dbReference type="Proteomes" id="UP000078428">
    <property type="component" value="Unassembled WGS sequence"/>
</dbReference>
<name>A0A178MCQ7_9PROT</name>
<dbReference type="Pfam" id="PF01812">
    <property type="entry name" value="5-FTHF_cyc-lig"/>
    <property type="match status" value="1"/>
</dbReference>
<evidence type="ECO:0000256" key="1">
    <source>
        <dbReference type="ARBA" id="ARBA00010638"/>
    </source>
</evidence>
<comment type="catalytic activity">
    <reaction evidence="4">
        <text>(6S)-5-formyl-5,6,7,8-tetrahydrofolate + ATP = (6R)-5,10-methenyltetrahydrofolate + ADP + phosphate</text>
        <dbReference type="Rhea" id="RHEA:10488"/>
        <dbReference type="ChEBI" id="CHEBI:30616"/>
        <dbReference type="ChEBI" id="CHEBI:43474"/>
        <dbReference type="ChEBI" id="CHEBI:57455"/>
        <dbReference type="ChEBI" id="CHEBI:57457"/>
        <dbReference type="ChEBI" id="CHEBI:456216"/>
        <dbReference type="EC" id="6.3.3.2"/>
    </reaction>
</comment>
<keyword evidence="4" id="KW-0479">Metal-binding</keyword>
<dbReference type="EMBL" id="LWQT01000098">
    <property type="protein sequence ID" value="OAN45644.1"/>
    <property type="molecule type" value="Genomic_DNA"/>
</dbReference>
<dbReference type="OrthoDB" id="9801938at2"/>
<dbReference type="InterPro" id="IPR002698">
    <property type="entry name" value="FTHF_cligase"/>
</dbReference>
<keyword evidence="2 4" id="KW-0547">Nucleotide-binding</keyword>
<dbReference type="InterPro" id="IPR024185">
    <property type="entry name" value="FTHF_cligase-like_sf"/>
</dbReference>
<gene>
    <name evidence="6" type="ORF">A6A04_07045</name>
</gene>
<keyword evidence="3 4" id="KW-0067">ATP-binding</keyword>
<dbReference type="AlphaFoldDB" id="A0A178MCQ7"/>
<dbReference type="SUPFAM" id="SSF100950">
    <property type="entry name" value="NagB/RpiA/CoA transferase-like"/>
    <property type="match status" value="1"/>
</dbReference>
<accession>A0A178MCQ7</accession>
<evidence type="ECO:0000256" key="2">
    <source>
        <dbReference type="ARBA" id="ARBA00022741"/>
    </source>
</evidence>
<dbReference type="InterPro" id="IPR037171">
    <property type="entry name" value="NagB/RpiA_transferase-like"/>
</dbReference>
<dbReference type="EC" id="6.3.3.2" evidence="4"/>
<evidence type="ECO:0000313" key="7">
    <source>
        <dbReference type="Proteomes" id="UP000078428"/>
    </source>
</evidence>
<dbReference type="GO" id="GO:0030272">
    <property type="term" value="F:5-formyltetrahydrofolate cyclo-ligase activity"/>
    <property type="evidence" value="ECO:0007669"/>
    <property type="project" value="UniProtKB-EC"/>
</dbReference>
<sequence>MIQTSPDPKMELRRHARVVRADAASRLGVSAGEALADQADGLELAPGAVVAGYWPLADEIDPRPLMRALAARGHPLALPVVVGRETPLEFRSWSPDDPLDAGPHGTRHPPTSAERVTPDVVLVPLLCFDAKGFRLGYGGGYYDRTLAALRRARPVLAVGLAFAAQRVEAVPAEAWDQGLDKIATEQGVVTVEQA</sequence>
<dbReference type="RefSeq" id="WP_068495368.1">
    <property type="nucleotide sequence ID" value="NZ_LWQT01000098.1"/>
</dbReference>
<evidence type="ECO:0000313" key="6">
    <source>
        <dbReference type="EMBL" id="OAN45644.1"/>
    </source>
</evidence>
<keyword evidence="6" id="KW-0436">Ligase</keyword>
<keyword evidence="4" id="KW-0460">Magnesium</keyword>
<dbReference type="PANTHER" id="PTHR23407">
    <property type="entry name" value="ATPASE INHIBITOR/5-FORMYLTETRAHYDROFOLATE CYCLO-LIGASE"/>
    <property type="match status" value="1"/>
</dbReference>
<dbReference type="GO" id="GO:0035999">
    <property type="term" value="P:tetrahydrofolate interconversion"/>
    <property type="evidence" value="ECO:0007669"/>
    <property type="project" value="TreeGrafter"/>
</dbReference>
<evidence type="ECO:0000256" key="5">
    <source>
        <dbReference type="SAM" id="MobiDB-lite"/>
    </source>
</evidence>
<comment type="caution">
    <text evidence="6">The sequence shown here is derived from an EMBL/GenBank/DDBJ whole genome shotgun (WGS) entry which is preliminary data.</text>
</comment>
<dbReference type="PANTHER" id="PTHR23407:SF1">
    <property type="entry name" value="5-FORMYLTETRAHYDROFOLATE CYCLO-LIGASE"/>
    <property type="match status" value="1"/>
</dbReference>
<dbReference type="GO" id="GO:0009396">
    <property type="term" value="P:folic acid-containing compound biosynthetic process"/>
    <property type="evidence" value="ECO:0007669"/>
    <property type="project" value="TreeGrafter"/>
</dbReference>
<comment type="similarity">
    <text evidence="1 4">Belongs to the 5-formyltetrahydrofolate cyclo-ligase family.</text>
</comment>
<evidence type="ECO:0000256" key="3">
    <source>
        <dbReference type="ARBA" id="ARBA00022840"/>
    </source>
</evidence>
<organism evidence="6 7">
    <name type="scientific">Paramagnetospirillum marisnigri</name>
    <dbReference type="NCBI Taxonomy" id="1285242"/>
    <lineage>
        <taxon>Bacteria</taxon>
        <taxon>Pseudomonadati</taxon>
        <taxon>Pseudomonadota</taxon>
        <taxon>Alphaproteobacteria</taxon>
        <taxon>Rhodospirillales</taxon>
        <taxon>Magnetospirillaceae</taxon>
        <taxon>Paramagnetospirillum</taxon>
    </lineage>
</organism>
<protein>
    <recommendedName>
        <fullName evidence="4">5-formyltetrahydrofolate cyclo-ligase</fullName>
        <ecNumber evidence="4">6.3.3.2</ecNumber>
    </recommendedName>
</protein>
<reference evidence="6 7" key="1">
    <citation type="submission" date="2016-04" db="EMBL/GenBank/DDBJ databases">
        <title>Draft genome sequence of freshwater magnetotactic bacteria Magnetospirillum marisnigri SP-1 and Magnetospirillum moscoviense BB-1.</title>
        <authorList>
            <person name="Koziaeva V."/>
            <person name="Dziuba M.V."/>
            <person name="Ivanov T.M."/>
            <person name="Kuznetsov B."/>
            <person name="Grouzdev D.S."/>
        </authorList>
    </citation>
    <scope>NUCLEOTIDE SEQUENCE [LARGE SCALE GENOMIC DNA]</scope>
    <source>
        <strain evidence="6 7">SP-1</strain>
    </source>
</reference>
<feature type="region of interest" description="Disordered" evidence="5">
    <location>
        <begin position="92"/>
        <end position="114"/>
    </location>
</feature>